<dbReference type="InterPro" id="IPR036291">
    <property type="entry name" value="NAD(P)-bd_dom_sf"/>
</dbReference>
<feature type="domain" description="Thioester reductase (TE)" evidence="2">
    <location>
        <begin position="1"/>
        <end position="102"/>
    </location>
</feature>
<evidence type="ECO:0000259" key="2">
    <source>
        <dbReference type="Pfam" id="PF07993"/>
    </source>
</evidence>
<keyword evidence="1" id="KW-0444">Lipid biosynthesis</keyword>
<dbReference type="GO" id="GO:0035336">
    <property type="term" value="P:long-chain fatty-acyl-CoA metabolic process"/>
    <property type="evidence" value="ECO:0007669"/>
    <property type="project" value="TreeGrafter"/>
</dbReference>
<comment type="catalytic activity">
    <reaction evidence="1">
        <text>a long-chain fatty acyl-CoA + 2 NADPH + 2 H(+) = a long-chain primary fatty alcohol + 2 NADP(+) + CoA</text>
        <dbReference type="Rhea" id="RHEA:52716"/>
        <dbReference type="ChEBI" id="CHEBI:15378"/>
        <dbReference type="ChEBI" id="CHEBI:57287"/>
        <dbReference type="ChEBI" id="CHEBI:57783"/>
        <dbReference type="ChEBI" id="CHEBI:58349"/>
        <dbReference type="ChEBI" id="CHEBI:77396"/>
        <dbReference type="ChEBI" id="CHEBI:83139"/>
        <dbReference type="EC" id="1.2.1.84"/>
    </reaction>
</comment>
<dbReference type="EC" id="1.2.1.84" evidence="1"/>
<keyword evidence="1" id="KW-0521">NADP</keyword>
<proteinExistence type="inferred from homology"/>
<sequence length="103" mass="11587">MRHKDGQDPRQRLDQLLTCQVFSRLRAENAKVLTRVVPVSGDISLPELGLSQSDTNMLTRLVSVVFHSAATVRFDEPLKKSVELNLLGTQRVLQLCQKMTKLA</sequence>
<dbReference type="InterPro" id="IPR026055">
    <property type="entry name" value="FAR"/>
</dbReference>
<accession>A0A8X6GJA4</accession>
<feature type="non-terminal residue" evidence="3">
    <location>
        <position position="103"/>
    </location>
</feature>
<dbReference type="PANTHER" id="PTHR11011">
    <property type="entry name" value="MALE STERILITY PROTEIN 2-RELATED"/>
    <property type="match status" value="1"/>
</dbReference>
<keyword evidence="4" id="KW-1185">Reference proteome</keyword>
<evidence type="ECO:0000313" key="4">
    <source>
        <dbReference type="Proteomes" id="UP000887116"/>
    </source>
</evidence>
<organism evidence="3 4">
    <name type="scientific">Trichonephila clavata</name>
    <name type="common">Joro spider</name>
    <name type="synonym">Nephila clavata</name>
    <dbReference type="NCBI Taxonomy" id="2740835"/>
    <lineage>
        <taxon>Eukaryota</taxon>
        <taxon>Metazoa</taxon>
        <taxon>Ecdysozoa</taxon>
        <taxon>Arthropoda</taxon>
        <taxon>Chelicerata</taxon>
        <taxon>Arachnida</taxon>
        <taxon>Araneae</taxon>
        <taxon>Araneomorphae</taxon>
        <taxon>Entelegynae</taxon>
        <taxon>Araneoidea</taxon>
        <taxon>Nephilidae</taxon>
        <taxon>Trichonephila</taxon>
    </lineage>
</organism>
<dbReference type="OrthoDB" id="6512824at2759"/>
<reference evidence="3" key="1">
    <citation type="submission" date="2020-07" db="EMBL/GenBank/DDBJ databases">
        <title>Multicomponent nature underlies the extraordinary mechanical properties of spider dragline silk.</title>
        <authorList>
            <person name="Kono N."/>
            <person name="Nakamura H."/>
            <person name="Mori M."/>
            <person name="Yoshida Y."/>
            <person name="Ohtoshi R."/>
            <person name="Malay A.D."/>
            <person name="Moran D.A.P."/>
            <person name="Tomita M."/>
            <person name="Numata K."/>
            <person name="Arakawa K."/>
        </authorList>
    </citation>
    <scope>NUCLEOTIDE SEQUENCE</scope>
</reference>
<dbReference type="Proteomes" id="UP000887116">
    <property type="component" value="Unassembled WGS sequence"/>
</dbReference>
<dbReference type="Pfam" id="PF07993">
    <property type="entry name" value="NAD_binding_4"/>
    <property type="match status" value="1"/>
</dbReference>
<keyword evidence="1" id="KW-0560">Oxidoreductase</keyword>
<comment type="caution">
    <text evidence="3">The sequence shown here is derived from an EMBL/GenBank/DDBJ whole genome shotgun (WGS) entry which is preliminary data.</text>
</comment>
<evidence type="ECO:0000313" key="3">
    <source>
        <dbReference type="EMBL" id="GFQ83668.1"/>
    </source>
</evidence>
<dbReference type="SUPFAM" id="SSF51735">
    <property type="entry name" value="NAD(P)-binding Rossmann-fold domains"/>
    <property type="match status" value="1"/>
</dbReference>
<dbReference type="EMBL" id="BMAO01022686">
    <property type="protein sequence ID" value="GFQ83668.1"/>
    <property type="molecule type" value="Genomic_DNA"/>
</dbReference>
<dbReference type="AlphaFoldDB" id="A0A8X6GJA4"/>
<dbReference type="GO" id="GO:0102965">
    <property type="term" value="F:alcohol-forming long-chain fatty acyl-CoA reductase activity"/>
    <property type="evidence" value="ECO:0007669"/>
    <property type="project" value="UniProtKB-EC"/>
</dbReference>
<comment type="function">
    <text evidence="1">Catalyzes the reduction of fatty acyl-CoA to fatty alcohols.</text>
</comment>
<evidence type="ECO:0000256" key="1">
    <source>
        <dbReference type="RuleBase" id="RU363097"/>
    </source>
</evidence>
<dbReference type="PANTHER" id="PTHR11011:SF116">
    <property type="entry name" value="FATTY ACYL-COA REDUCTASE CG5065-RELATED"/>
    <property type="match status" value="1"/>
</dbReference>
<comment type="similarity">
    <text evidence="1">Belongs to the fatty acyl-CoA reductase family.</text>
</comment>
<dbReference type="GO" id="GO:0005777">
    <property type="term" value="C:peroxisome"/>
    <property type="evidence" value="ECO:0007669"/>
    <property type="project" value="TreeGrafter"/>
</dbReference>
<gene>
    <name evidence="3" type="primary">CG5065</name>
    <name evidence="3" type="ORF">TNCT_444271</name>
</gene>
<protein>
    <recommendedName>
        <fullName evidence="1">Fatty acyl-CoA reductase</fullName>
        <ecNumber evidence="1">1.2.1.84</ecNumber>
    </recommendedName>
</protein>
<name>A0A8X6GJA4_TRICU</name>
<dbReference type="GO" id="GO:0080019">
    <property type="term" value="F:alcohol-forming very long-chain fatty acyl-CoA reductase activity"/>
    <property type="evidence" value="ECO:0007669"/>
    <property type="project" value="InterPro"/>
</dbReference>
<dbReference type="Gene3D" id="3.40.50.720">
    <property type="entry name" value="NAD(P)-binding Rossmann-like Domain"/>
    <property type="match status" value="1"/>
</dbReference>
<keyword evidence="1" id="KW-0443">Lipid metabolism</keyword>
<dbReference type="InterPro" id="IPR013120">
    <property type="entry name" value="FAR_NAD-bd"/>
</dbReference>